<comment type="caution">
    <text evidence="5">The sequence shown here is derived from an EMBL/GenBank/DDBJ whole genome shotgun (WGS) entry which is preliminary data.</text>
</comment>
<dbReference type="AlphaFoldDB" id="A0A7Y9EM99"/>
<dbReference type="Proteomes" id="UP000529783">
    <property type="component" value="Unassembled WGS sequence"/>
</dbReference>
<dbReference type="SMART" id="SM01043">
    <property type="entry name" value="BTAD"/>
    <property type="match status" value="1"/>
</dbReference>
<evidence type="ECO:0000256" key="2">
    <source>
        <dbReference type="ARBA" id="ARBA00023125"/>
    </source>
</evidence>
<name>A0A7Y9EM99_9ACTN</name>
<dbReference type="InterPro" id="IPR005158">
    <property type="entry name" value="BTAD"/>
</dbReference>
<reference evidence="5 6" key="1">
    <citation type="submission" date="2020-07" db="EMBL/GenBank/DDBJ databases">
        <title>Sequencing the genomes of 1000 actinobacteria strains.</title>
        <authorList>
            <person name="Klenk H.-P."/>
        </authorList>
    </citation>
    <scope>NUCLEOTIDE SEQUENCE [LARGE SCALE GENOMIC DNA]</scope>
    <source>
        <strain evidence="5 6">DSM 40398</strain>
    </source>
</reference>
<evidence type="ECO:0000256" key="1">
    <source>
        <dbReference type="ARBA" id="ARBA00005820"/>
    </source>
</evidence>
<dbReference type="InterPro" id="IPR016032">
    <property type="entry name" value="Sig_transdc_resp-reg_C-effctor"/>
</dbReference>
<dbReference type="GO" id="GO:0003677">
    <property type="term" value="F:DNA binding"/>
    <property type="evidence" value="ECO:0007669"/>
    <property type="project" value="UniProtKB-UniRule"/>
</dbReference>
<dbReference type="InterPro" id="IPR058852">
    <property type="entry name" value="HTH_77"/>
</dbReference>
<accession>A0A7Y9EM99</accession>
<feature type="DNA-binding region" description="OmpR/PhoB-type" evidence="3">
    <location>
        <begin position="1"/>
        <end position="96"/>
    </location>
</feature>
<dbReference type="EMBL" id="JACCBA010000001">
    <property type="protein sequence ID" value="NYD50396.1"/>
    <property type="molecule type" value="Genomic_DNA"/>
</dbReference>
<comment type="similarity">
    <text evidence="1">Belongs to the AfsR/DnrI/RedD regulatory family.</text>
</comment>
<dbReference type="PRINTS" id="PR00364">
    <property type="entry name" value="DISEASERSIST"/>
</dbReference>
<dbReference type="SUPFAM" id="SSF46894">
    <property type="entry name" value="C-terminal effector domain of the bipartite response regulators"/>
    <property type="match status" value="1"/>
</dbReference>
<dbReference type="InterPro" id="IPR027417">
    <property type="entry name" value="P-loop_NTPase"/>
</dbReference>
<dbReference type="PROSITE" id="PS51755">
    <property type="entry name" value="OMPR_PHOB"/>
    <property type="match status" value="1"/>
</dbReference>
<dbReference type="Gene3D" id="1.25.40.10">
    <property type="entry name" value="Tetratricopeptide repeat domain"/>
    <property type="match status" value="2"/>
</dbReference>
<evidence type="ECO:0000313" key="5">
    <source>
        <dbReference type="EMBL" id="NYD50396.1"/>
    </source>
</evidence>
<dbReference type="InterPro" id="IPR001867">
    <property type="entry name" value="OmpR/PhoB-type_DNA-bd"/>
</dbReference>
<protein>
    <submittedName>
        <fullName evidence="5">Putative ATPase/DNA-binding SARP family transcriptional activator</fullName>
    </submittedName>
</protein>
<dbReference type="Pfam" id="PF25872">
    <property type="entry name" value="HTH_77"/>
    <property type="match status" value="1"/>
</dbReference>
<dbReference type="SUPFAM" id="SSF52540">
    <property type="entry name" value="P-loop containing nucleoside triphosphate hydrolases"/>
    <property type="match status" value="1"/>
</dbReference>
<dbReference type="PANTHER" id="PTHR47691:SF3">
    <property type="entry name" value="HTH-TYPE TRANSCRIPTIONAL REGULATOR RV0890C-RELATED"/>
    <property type="match status" value="1"/>
</dbReference>
<proteinExistence type="inferred from homology"/>
<sequence>MRFGVLGPLEVRTEDGRPVPVPDRKVRALLADLLAHAGRAVPADRLIDDLWGDALPADPPATLRARVSQLRRTLEDAEPGARALVETRPPGYRLAARTDALDFADLAGRAPDASGPAARAALFAEALELWRGPAFADFADAPFAAPEIARLDELRLAALEGRAEARLELGEDAALAAELRGPVREHPFRERLRAAHMRALYRAGRPAEALAAYDDLRVRLRDDLGLDPSPALAALHASMLRGDPAAGGPRGNLPAEVAPLVGRDAAVRELTALLGESRLVTLHGTGGVGKTRLAVAVAREVRDPGEAWLVRLDEGLEAGASADEAASFTAGVLGLRDDAGSGGGPAARLGEALRGRRALLVLDNCEHVAGSVARLAAALLRDVADLRVLATSREPLAISGERLWTVPPLAAGAAAALLAERAGIAPGLRNDEAIAAICDRLDGVPLALELAATRVRALGLAGLAERLDDRFRLLSSGARDAPPRQRTLRALIDWSWEPLDERERAVLRRLAVHAGGCTLDAAEAVCGADVETLAGLVDRSLVAVGEGPRYRLLETVAAYGAERLREAGEDGRVRRRHAEYYIGLAERADLRGPGQRDALWRLRAETGNLRAALDGAVRAGDAGLALRLVNAMGWAWFLWGRAGEARRAFGRALAVPGAAEPADAARARTWHTGFAMLDGDGADRDERVREALAADGDPWAHWFLGFVRGGFGDLGPIEELTARALDGFRARGDGWGEAAALAVRAGQALSAGDLAGARRDGERALRLSGTAGDRWGRLQATETLALVAEVTGDYARARELHESGLRDAEELGLWAEASGRLARLGRVAMLEGDLDRADDLHERGRRLAVRESHRRMEHFAEIGLALAARRRGRLAEAEAILRRWLGWCREIDGAPGLAFLLAELGFIAELRGDAGRALDLHTEGLAAARATGHPRAVALAQEGMAGALSLAGRRAEAARALAAASRARAAAGAPLPEAERGDVDRIAARLG</sequence>
<keyword evidence="6" id="KW-1185">Reference proteome</keyword>
<evidence type="ECO:0000256" key="3">
    <source>
        <dbReference type="PROSITE-ProRule" id="PRU01091"/>
    </source>
</evidence>
<dbReference type="PANTHER" id="PTHR47691">
    <property type="entry name" value="REGULATOR-RELATED"/>
    <property type="match status" value="1"/>
</dbReference>
<dbReference type="GO" id="GO:0000160">
    <property type="term" value="P:phosphorelay signal transduction system"/>
    <property type="evidence" value="ECO:0007669"/>
    <property type="project" value="InterPro"/>
</dbReference>
<dbReference type="InterPro" id="IPR011990">
    <property type="entry name" value="TPR-like_helical_dom_sf"/>
</dbReference>
<dbReference type="InterPro" id="IPR036388">
    <property type="entry name" value="WH-like_DNA-bd_sf"/>
</dbReference>
<dbReference type="Pfam" id="PF03704">
    <property type="entry name" value="BTAD"/>
    <property type="match status" value="1"/>
</dbReference>
<keyword evidence="2 3" id="KW-0238">DNA-binding</keyword>
<dbReference type="SMART" id="SM00862">
    <property type="entry name" value="Trans_reg_C"/>
    <property type="match status" value="1"/>
</dbReference>
<dbReference type="Gene3D" id="3.40.50.300">
    <property type="entry name" value="P-loop containing nucleotide triphosphate hydrolases"/>
    <property type="match status" value="1"/>
</dbReference>
<dbReference type="RefSeq" id="WP_179846960.1">
    <property type="nucleotide sequence ID" value="NZ_JACCBA010000001.1"/>
</dbReference>
<dbReference type="Gene3D" id="1.10.10.10">
    <property type="entry name" value="Winged helix-like DNA-binding domain superfamily/Winged helix DNA-binding domain"/>
    <property type="match status" value="1"/>
</dbReference>
<gene>
    <name evidence="5" type="ORF">BJY14_006379</name>
</gene>
<dbReference type="GO" id="GO:0006355">
    <property type="term" value="P:regulation of DNA-templated transcription"/>
    <property type="evidence" value="ECO:0007669"/>
    <property type="project" value="InterPro"/>
</dbReference>
<feature type="domain" description="OmpR/PhoB-type" evidence="4">
    <location>
        <begin position="1"/>
        <end position="96"/>
    </location>
</feature>
<dbReference type="CDD" id="cd15831">
    <property type="entry name" value="BTAD"/>
    <property type="match status" value="1"/>
</dbReference>
<evidence type="ECO:0000259" key="4">
    <source>
        <dbReference type="PROSITE" id="PS51755"/>
    </source>
</evidence>
<organism evidence="5 6">
    <name type="scientific">Actinomadura luteofluorescens</name>
    <dbReference type="NCBI Taxonomy" id="46163"/>
    <lineage>
        <taxon>Bacteria</taxon>
        <taxon>Bacillati</taxon>
        <taxon>Actinomycetota</taxon>
        <taxon>Actinomycetes</taxon>
        <taxon>Streptosporangiales</taxon>
        <taxon>Thermomonosporaceae</taxon>
        <taxon>Actinomadura</taxon>
    </lineage>
</organism>
<evidence type="ECO:0000313" key="6">
    <source>
        <dbReference type="Proteomes" id="UP000529783"/>
    </source>
</evidence>
<dbReference type="Pfam" id="PF00486">
    <property type="entry name" value="Trans_reg_C"/>
    <property type="match status" value="1"/>
</dbReference>
<dbReference type="SUPFAM" id="SSF48452">
    <property type="entry name" value="TPR-like"/>
    <property type="match status" value="3"/>
</dbReference>